<dbReference type="eggNOG" id="COG0296">
    <property type="taxonomic scope" value="Bacteria"/>
</dbReference>
<dbReference type="Pfam" id="PF02922">
    <property type="entry name" value="CBM_48"/>
    <property type="match status" value="1"/>
</dbReference>
<evidence type="ECO:0000256" key="14">
    <source>
        <dbReference type="PIRNR" id="PIRNR006337"/>
    </source>
</evidence>
<dbReference type="SMART" id="SM00642">
    <property type="entry name" value="Aamy"/>
    <property type="match status" value="1"/>
</dbReference>
<keyword evidence="8" id="KW-0119">Carbohydrate metabolism</keyword>
<feature type="domain" description="Glycosyl hydrolase family 13 catalytic" evidence="18">
    <location>
        <begin position="121"/>
        <end position="514"/>
    </location>
</feature>
<evidence type="ECO:0000256" key="12">
    <source>
        <dbReference type="ARBA" id="ARBA00034013"/>
    </source>
</evidence>
<keyword evidence="7 14" id="KW-0378">Hydrolase</keyword>
<dbReference type="AlphaFoldDB" id="R4KHQ4"/>
<evidence type="ECO:0000256" key="6">
    <source>
        <dbReference type="ARBA" id="ARBA00022490"/>
    </source>
</evidence>
<dbReference type="STRING" id="767817.Desgi_1715"/>
<dbReference type="InterPro" id="IPR044901">
    <property type="entry name" value="Trehalose_TreZ_E-set_sf"/>
</dbReference>
<evidence type="ECO:0000256" key="3">
    <source>
        <dbReference type="ARBA" id="ARBA00008061"/>
    </source>
</evidence>
<dbReference type="EC" id="3.2.1.141" evidence="4 13"/>
<feature type="active site" description="Nucleophile" evidence="15">
    <location>
        <position position="267"/>
    </location>
</feature>
<feature type="site" description="Transition state stabilizer" evidence="17">
    <location>
        <position position="397"/>
    </location>
</feature>
<keyword evidence="20" id="KW-1185">Reference proteome</keyword>
<dbReference type="InterPro" id="IPR013783">
    <property type="entry name" value="Ig-like_fold"/>
</dbReference>
<evidence type="ECO:0000256" key="1">
    <source>
        <dbReference type="ARBA" id="ARBA00004496"/>
    </source>
</evidence>
<dbReference type="UniPathway" id="UPA00299"/>
<evidence type="ECO:0000256" key="10">
    <source>
        <dbReference type="ARBA" id="ARBA00032057"/>
    </source>
</evidence>
<dbReference type="GO" id="GO:0005737">
    <property type="term" value="C:cytoplasm"/>
    <property type="evidence" value="ECO:0007669"/>
    <property type="project" value="UniProtKB-SubCell"/>
</dbReference>
<feature type="binding site" evidence="16">
    <location>
        <begin position="265"/>
        <end position="270"/>
    </location>
    <ligand>
        <name>substrate</name>
    </ligand>
</feature>
<dbReference type="PANTHER" id="PTHR43651:SF11">
    <property type="entry name" value="MALTO-OLIGOSYLTREHALOSE TREHALOHYDROLASE"/>
    <property type="match status" value="1"/>
</dbReference>
<dbReference type="InterPro" id="IPR017853">
    <property type="entry name" value="GH"/>
</dbReference>
<dbReference type="KEGG" id="dgi:Desgi_1715"/>
<gene>
    <name evidence="19" type="ORF">Desgi_1715</name>
</gene>
<dbReference type="Gene3D" id="1.10.10.760">
    <property type="entry name" value="E-set domains of sugar-utilizing enzymes"/>
    <property type="match status" value="1"/>
</dbReference>
<dbReference type="SUPFAM" id="SSF51445">
    <property type="entry name" value="(Trans)glycosidases"/>
    <property type="match status" value="1"/>
</dbReference>
<evidence type="ECO:0000256" key="17">
    <source>
        <dbReference type="PIRSR" id="PIRSR006337-3"/>
    </source>
</evidence>
<evidence type="ECO:0000256" key="5">
    <source>
        <dbReference type="ARBA" id="ARBA00015938"/>
    </source>
</evidence>
<accession>R4KHQ4</accession>
<dbReference type="CDD" id="cd11325">
    <property type="entry name" value="AmyAc_GTHase"/>
    <property type="match status" value="1"/>
</dbReference>
<evidence type="ECO:0000256" key="16">
    <source>
        <dbReference type="PIRSR" id="PIRSR006337-2"/>
    </source>
</evidence>
<proteinExistence type="inferred from homology"/>
<evidence type="ECO:0000313" key="19">
    <source>
        <dbReference type="EMBL" id="AGL01182.1"/>
    </source>
</evidence>
<dbReference type="InterPro" id="IPR004193">
    <property type="entry name" value="Glyco_hydro_13_N"/>
</dbReference>
<organism evidence="19 20">
    <name type="scientific">Desulfoscipio gibsoniae DSM 7213</name>
    <dbReference type="NCBI Taxonomy" id="767817"/>
    <lineage>
        <taxon>Bacteria</taxon>
        <taxon>Bacillati</taxon>
        <taxon>Bacillota</taxon>
        <taxon>Clostridia</taxon>
        <taxon>Eubacteriales</taxon>
        <taxon>Desulfallaceae</taxon>
        <taxon>Desulfoscipio</taxon>
    </lineage>
</organism>
<name>R4KHQ4_9FIRM</name>
<comment type="subcellular location">
    <subcellularLocation>
        <location evidence="1 15">Cytoplasm</location>
    </subcellularLocation>
</comment>
<dbReference type="OrthoDB" id="9800174at2"/>
<dbReference type="InterPro" id="IPR006047">
    <property type="entry name" value="GH13_cat_dom"/>
</dbReference>
<dbReference type="GO" id="GO:0005992">
    <property type="term" value="P:trehalose biosynthetic process"/>
    <property type="evidence" value="ECO:0007669"/>
    <property type="project" value="UniProtKB-UniRule"/>
</dbReference>
<protein>
    <recommendedName>
        <fullName evidence="5 13">Malto-oligosyltrehalose trehalohydrolase</fullName>
        <shortName evidence="14">MTHase</shortName>
        <ecNumber evidence="4 13">3.2.1.141</ecNumber>
    </recommendedName>
    <alternativeName>
        <fullName evidence="11 14">4-alpha-D-((1-&gt;4)-alpha-D-glucano)trehalose trehalohydrolase</fullName>
    </alternativeName>
    <alternativeName>
        <fullName evidence="10 14">Maltooligosyl trehalose trehalohydrolase</fullName>
    </alternativeName>
</protein>
<dbReference type="RefSeq" id="WP_006524703.1">
    <property type="nucleotide sequence ID" value="NC_021184.1"/>
</dbReference>
<evidence type="ECO:0000256" key="11">
    <source>
        <dbReference type="ARBA" id="ARBA00033284"/>
    </source>
</evidence>
<evidence type="ECO:0000256" key="8">
    <source>
        <dbReference type="ARBA" id="ARBA00023277"/>
    </source>
</evidence>
<sequence length="605" mass="69570">MFKMGANIIDREKRIVSFKVFAHDKQAVSVVVKSGDKTTEFPMVEEMPYVYGTTIEGTIEGMGLDLLYKFKLDGDKEYPDPYANFQPFGVHGFSKLVDHETYQWRDAHWSGRAIEELVIMEIHVGTFSDAGTFDGVAEKLDYLLELGVNAIELMPVAQTPGRWNWGYDGVNLFSVNHNYGTPDDLKHLVDRCHQENLAVILDVVYNHFGPEGNYLPVYGPYFTSKHETPWGKAVNFDDLYNEHTRKMVLDNVRYWLEIYHFDGLRLDAVHAIKDDSPIHILQEISLVAKNSANKQNREKFVIAESDENNARLITPLDKGGLGMDAQWMDDFHHCIHTVLTGEREGYYMDYGHIKDFEKVYKNYLYTGAYSKYWGKARGTDGSHNPGKQFLVAIQNHDQVGNRARGDRLSTLVELPYLKTAAGLMFFSAYLPMIFMGEEYGEKNPFLFFTDYQDPSLQEAVSRGRKKEFAEFSWENVPDPQDPQTFYTSKLTPRSRWESQHQMLFNFYKDLISFRTSHPILKTLDKHKLKVEVDKNSQVVRITRWNQHAQLIGLFNLGTTDVAIKDFRSREIFNSLGASYGGSDEAQEGILRKGQMIILENKRPGI</sequence>
<dbReference type="NCBIfam" id="TIGR02402">
    <property type="entry name" value="trehalose_TreZ"/>
    <property type="match status" value="1"/>
</dbReference>
<feature type="binding site" evidence="16">
    <location>
        <begin position="396"/>
        <end position="401"/>
    </location>
    <ligand>
        <name>substrate</name>
    </ligand>
</feature>
<keyword evidence="9 14" id="KW-0326">Glycosidase</keyword>
<comment type="catalytic activity">
    <reaction evidence="12 14">
        <text>hydrolysis of (1-&gt;4)-alpha-D-glucosidic linkage in 4-alpha-D-[(1-&gt;4)-alpha-D-glucanosyl]n trehalose to yield trehalose and (1-&gt;4)-alpha-D-glucan.</text>
        <dbReference type="EC" id="3.2.1.141"/>
    </reaction>
</comment>
<dbReference type="PANTHER" id="PTHR43651">
    <property type="entry name" value="1,4-ALPHA-GLUCAN-BRANCHING ENZYME"/>
    <property type="match status" value="1"/>
</dbReference>
<dbReference type="Gene3D" id="3.20.20.80">
    <property type="entry name" value="Glycosidases"/>
    <property type="match status" value="1"/>
</dbReference>
<dbReference type="GO" id="GO:0033942">
    <property type="term" value="F:4-alpha-D-(1-&gt;4)-alpha-D-glucanotrehalose trehalohydrolase activity"/>
    <property type="evidence" value="ECO:0007669"/>
    <property type="project" value="UniProtKB-EC"/>
</dbReference>
<comment type="pathway">
    <text evidence="2 14">Glycan biosynthesis; trehalose biosynthesis.</text>
</comment>
<feature type="active site" description="Proton donor" evidence="15">
    <location>
        <position position="304"/>
    </location>
</feature>
<evidence type="ECO:0000256" key="13">
    <source>
        <dbReference type="NCBIfam" id="TIGR02402"/>
    </source>
</evidence>
<evidence type="ECO:0000256" key="9">
    <source>
        <dbReference type="ARBA" id="ARBA00023295"/>
    </source>
</evidence>
<dbReference type="Gene3D" id="2.60.40.10">
    <property type="entry name" value="Immunoglobulins"/>
    <property type="match status" value="1"/>
</dbReference>
<dbReference type="EMBL" id="CP003273">
    <property type="protein sequence ID" value="AGL01182.1"/>
    <property type="molecule type" value="Genomic_DNA"/>
</dbReference>
<feature type="binding site" evidence="16">
    <location>
        <begin position="329"/>
        <end position="333"/>
    </location>
    <ligand>
        <name>substrate</name>
    </ligand>
</feature>
<dbReference type="InterPro" id="IPR014756">
    <property type="entry name" value="Ig_E-set"/>
</dbReference>
<dbReference type="Pfam" id="PF00128">
    <property type="entry name" value="Alpha-amylase"/>
    <property type="match status" value="2"/>
</dbReference>
<keyword evidence="6" id="KW-0963">Cytoplasm</keyword>
<dbReference type="InterPro" id="IPR012768">
    <property type="entry name" value="Trehalose_TreZ"/>
</dbReference>
<dbReference type="PIRSF" id="PIRSF006337">
    <property type="entry name" value="Trehalose_TreZ"/>
    <property type="match status" value="1"/>
</dbReference>
<evidence type="ECO:0000313" key="20">
    <source>
        <dbReference type="Proteomes" id="UP000013520"/>
    </source>
</evidence>
<evidence type="ECO:0000256" key="2">
    <source>
        <dbReference type="ARBA" id="ARBA00005199"/>
    </source>
</evidence>
<dbReference type="Proteomes" id="UP000013520">
    <property type="component" value="Chromosome"/>
</dbReference>
<dbReference type="HOGENOM" id="CLU_020726_2_0_9"/>
<evidence type="ECO:0000259" key="18">
    <source>
        <dbReference type="SMART" id="SM00642"/>
    </source>
</evidence>
<comment type="similarity">
    <text evidence="3 14">Belongs to the glycosyl hydrolase 13 family.</text>
</comment>
<evidence type="ECO:0000256" key="4">
    <source>
        <dbReference type="ARBA" id="ARBA00012268"/>
    </source>
</evidence>
<dbReference type="SUPFAM" id="SSF81296">
    <property type="entry name" value="E set domains"/>
    <property type="match status" value="1"/>
</dbReference>
<reference evidence="19 20" key="1">
    <citation type="submission" date="2012-01" db="EMBL/GenBank/DDBJ databases">
        <title>Complete sequence of Desulfotomaculum gibsoniae DSM 7213.</title>
        <authorList>
            <consortium name="US DOE Joint Genome Institute"/>
            <person name="Lucas S."/>
            <person name="Han J."/>
            <person name="Lapidus A."/>
            <person name="Cheng J.-F."/>
            <person name="Goodwin L."/>
            <person name="Pitluck S."/>
            <person name="Peters L."/>
            <person name="Ovchinnikova G."/>
            <person name="Teshima H."/>
            <person name="Detter J.C."/>
            <person name="Han C."/>
            <person name="Tapia R."/>
            <person name="Land M."/>
            <person name="Hauser L."/>
            <person name="Kyrpides N."/>
            <person name="Ivanova N."/>
            <person name="Pagani I."/>
            <person name="Parshina S."/>
            <person name="Plugge C."/>
            <person name="Muyzer G."/>
            <person name="Kuever J."/>
            <person name="Ivanova A."/>
            <person name="Nazina T."/>
            <person name="Klenk H.-P."/>
            <person name="Brambilla E."/>
            <person name="Spring S."/>
            <person name="Stams A.F."/>
            <person name="Woyke T."/>
        </authorList>
    </citation>
    <scope>NUCLEOTIDE SEQUENCE [LARGE SCALE GENOMIC DNA]</scope>
    <source>
        <strain evidence="19 20">DSM 7213</strain>
    </source>
</reference>
<evidence type="ECO:0000256" key="15">
    <source>
        <dbReference type="PIRSR" id="PIRSR006337-1"/>
    </source>
</evidence>
<evidence type="ECO:0000256" key="7">
    <source>
        <dbReference type="ARBA" id="ARBA00022801"/>
    </source>
</evidence>